<evidence type="ECO:0000313" key="2">
    <source>
        <dbReference type="EMBL" id="CAD5126723.1"/>
    </source>
</evidence>
<feature type="compositionally biased region" description="Polar residues" evidence="1">
    <location>
        <begin position="13"/>
        <end position="33"/>
    </location>
</feature>
<organism evidence="2 3">
    <name type="scientific">Dimorphilus gyrociliatus</name>
    <dbReference type="NCBI Taxonomy" id="2664684"/>
    <lineage>
        <taxon>Eukaryota</taxon>
        <taxon>Metazoa</taxon>
        <taxon>Spiralia</taxon>
        <taxon>Lophotrochozoa</taxon>
        <taxon>Annelida</taxon>
        <taxon>Polychaeta</taxon>
        <taxon>Polychaeta incertae sedis</taxon>
        <taxon>Dinophilidae</taxon>
        <taxon>Dimorphilus</taxon>
    </lineage>
</organism>
<feature type="region of interest" description="Disordered" evidence="1">
    <location>
        <begin position="13"/>
        <end position="35"/>
    </location>
</feature>
<name>A0A7I8WEW1_9ANNE</name>
<sequence length="74" mass="8366">MKHDQYVLLKSPENSTKYGNSSHEMQVGSSSVRMPQDRIRGQRTAEAEPMQFDTTLLTPYPDGEISLHSVCQIL</sequence>
<reference evidence="2 3" key="1">
    <citation type="submission" date="2020-08" db="EMBL/GenBank/DDBJ databases">
        <authorList>
            <person name="Hejnol A."/>
        </authorList>
    </citation>
    <scope>NUCLEOTIDE SEQUENCE [LARGE SCALE GENOMIC DNA]</scope>
</reference>
<evidence type="ECO:0000313" key="3">
    <source>
        <dbReference type="Proteomes" id="UP000549394"/>
    </source>
</evidence>
<protein>
    <submittedName>
        <fullName evidence="2">Uncharacterized protein</fullName>
    </submittedName>
</protein>
<dbReference type="Proteomes" id="UP000549394">
    <property type="component" value="Unassembled WGS sequence"/>
</dbReference>
<evidence type="ECO:0000256" key="1">
    <source>
        <dbReference type="SAM" id="MobiDB-lite"/>
    </source>
</evidence>
<comment type="caution">
    <text evidence="2">The sequence shown here is derived from an EMBL/GenBank/DDBJ whole genome shotgun (WGS) entry which is preliminary data.</text>
</comment>
<gene>
    <name evidence="2" type="ORF">DGYR_LOCUS13956</name>
</gene>
<keyword evidence="3" id="KW-1185">Reference proteome</keyword>
<proteinExistence type="predicted"/>
<accession>A0A7I8WEW1</accession>
<dbReference type="EMBL" id="CAJFCJ010000076">
    <property type="protein sequence ID" value="CAD5126723.1"/>
    <property type="molecule type" value="Genomic_DNA"/>
</dbReference>
<dbReference type="AlphaFoldDB" id="A0A7I8WEW1"/>